<organism evidence="1">
    <name type="scientific">marine metagenome</name>
    <dbReference type="NCBI Taxonomy" id="408172"/>
    <lineage>
        <taxon>unclassified sequences</taxon>
        <taxon>metagenomes</taxon>
        <taxon>ecological metagenomes</taxon>
    </lineage>
</organism>
<evidence type="ECO:0000313" key="1">
    <source>
        <dbReference type="EMBL" id="SVD96940.1"/>
    </source>
</evidence>
<name>A0A382ZNS3_9ZZZZ</name>
<dbReference type="EMBL" id="UINC01185304">
    <property type="protein sequence ID" value="SVD96940.1"/>
    <property type="molecule type" value="Genomic_DNA"/>
</dbReference>
<sequence length="97" mass="10261">MESMQKSYLFIFAGTLLAWGSAISANAEKFSVAGYTFSSPGGWKASPPSSSMRKAQFLAPGKSGESAEVVFFYFGAGGAGGVKANIDRWMGQFKNAE</sequence>
<gene>
    <name evidence="1" type="ORF">METZ01_LOCUS449794</name>
</gene>
<protein>
    <submittedName>
        <fullName evidence="1">Uncharacterized protein</fullName>
    </submittedName>
</protein>
<accession>A0A382ZNS3</accession>
<feature type="non-terminal residue" evidence="1">
    <location>
        <position position="97"/>
    </location>
</feature>
<reference evidence="1" key="1">
    <citation type="submission" date="2018-05" db="EMBL/GenBank/DDBJ databases">
        <authorList>
            <person name="Lanie J.A."/>
            <person name="Ng W.-L."/>
            <person name="Kazmierczak K.M."/>
            <person name="Andrzejewski T.M."/>
            <person name="Davidsen T.M."/>
            <person name="Wayne K.J."/>
            <person name="Tettelin H."/>
            <person name="Glass J.I."/>
            <person name="Rusch D."/>
            <person name="Podicherti R."/>
            <person name="Tsui H.-C.T."/>
            <person name="Winkler M.E."/>
        </authorList>
    </citation>
    <scope>NUCLEOTIDE SEQUENCE</scope>
</reference>
<dbReference type="AlphaFoldDB" id="A0A382ZNS3"/>
<proteinExistence type="predicted"/>